<feature type="domain" description="Flagellar hook-associated protein 2 C-terminal" evidence="7">
    <location>
        <begin position="222"/>
        <end position="441"/>
    </location>
</feature>
<dbReference type="InterPro" id="IPR003481">
    <property type="entry name" value="FliD_N"/>
</dbReference>
<evidence type="ECO:0000313" key="8">
    <source>
        <dbReference type="EMBL" id="PTU77647.1"/>
    </source>
</evidence>
<dbReference type="PANTHER" id="PTHR30288">
    <property type="entry name" value="FLAGELLAR CAP/ASSEMBLY PROTEIN FLID"/>
    <property type="match status" value="1"/>
</dbReference>
<comment type="similarity">
    <text evidence="1 5">Belongs to the FliD family.</text>
</comment>
<dbReference type="Pfam" id="PF07195">
    <property type="entry name" value="FliD_C"/>
    <property type="match status" value="1"/>
</dbReference>
<dbReference type="Pfam" id="PF07196">
    <property type="entry name" value="Flagellin_IN"/>
    <property type="match status" value="1"/>
</dbReference>
<dbReference type="GO" id="GO:0071973">
    <property type="term" value="P:bacterial-type flagellum-dependent cell motility"/>
    <property type="evidence" value="ECO:0007669"/>
    <property type="project" value="TreeGrafter"/>
</dbReference>
<comment type="subcellular location">
    <subcellularLocation>
        <location evidence="5">Secreted</location>
    </subcellularLocation>
    <subcellularLocation>
        <location evidence="5">Bacterial flagellum</location>
    </subcellularLocation>
</comment>
<organism evidence="8 9">
    <name type="scientific">Ectopseudomonas oleovorans</name>
    <name type="common">Pseudomonas oleovorans</name>
    <dbReference type="NCBI Taxonomy" id="301"/>
    <lineage>
        <taxon>Bacteria</taxon>
        <taxon>Pseudomonadati</taxon>
        <taxon>Pseudomonadota</taxon>
        <taxon>Gammaproteobacteria</taxon>
        <taxon>Pseudomonadales</taxon>
        <taxon>Pseudomonadaceae</taxon>
        <taxon>Ectopseudomonas</taxon>
    </lineage>
</organism>
<dbReference type="GO" id="GO:0009421">
    <property type="term" value="C:bacterial-type flagellum filament cap"/>
    <property type="evidence" value="ECO:0007669"/>
    <property type="project" value="InterPro"/>
</dbReference>
<protein>
    <recommendedName>
        <fullName evidence="5">Flagellar hook-associated protein 2</fullName>
        <shortName evidence="5">HAP2</shortName>
    </recommendedName>
    <alternativeName>
        <fullName evidence="5">Flagellar cap protein</fullName>
    </alternativeName>
</protein>
<evidence type="ECO:0000313" key="9">
    <source>
        <dbReference type="Proteomes" id="UP000244052"/>
    </source>
</evidence>
<dbReference type="RefSeq" id="WP_108234496.1">
    <property type="nucleotide sequence ID" value="NZ_QASO01000112.1"/>
</dbReference>
<dbReference type="InterPro" id="IPR040026">
    <property type="entry name" value="FliD"/>
</dbReference>
<dbReference type="GO" id="GO:0007155">
    <property type="term" value="P:cell adhesion"/>
    <property type="evidence" value="ECO:0007669"/>
    <property type="project" value="InterPro"/>
</dbReference>
<reference evidence="8 9" key="1">
    <citation type="submission" date="2018-04" db="EMBL/GenBank/DDBJ databases">
        <title>Pseudomonas sp. nov., isolated from mangrove soil.</title>
        <authorList>
            <person name="Chen C."/>
        </authorList>
    </citation>
    <scope>NUCLEOTIDE SEQUENCE [LARGE SCALE GENOMIC DNA]</scope>
    <source>
        <strain evidence="8 9">JCM 14246</strain>
    </source>
</reference>
<keyword evidence="9" id="KW-1185">Reference proteome</keyword>
<comment type="subunit">
    <text evidence="2 5">Homopentamer.</text>
</comment>
<dbReference type="InterPro" id="IPR010809">
    <property type="entry name" value="FliD_C"/>
</dbReference>
<proteinExistence type="inferred from homology"/>
<keyword evidence="8" id="KW-0969">Cilium</keyword>
<evidence type="ECO:0000256" key="4">
    <source>
        <dbReference type="ARBA" id="ARBA00023143"/>
    </source>
</evidence>
<evidence type="ECO:0000256" key="2">
    <source>
        <dbReference type="ARBA" id="ARBA00011255"/>
    </source>
</evidence>
<gene>
    <name evidence="8" type="ORF">DBO86_18685</name>
</gene>
<keyword evidence="3" id="KW-0175">Coiled coil</keyword>
<keyword evidence="4 5" id="KW-0975">Bacterial flagellum</keyword>
<evidence type="ECO:0000256" key="1">
    <source>
        <dbReference type="ARBA" id="ARBA00009764"/>
    </source>
</evidence>
<name>A0A2T5PIV1_ECTOL</name>
<comment type="caution">
    <text evidence="8">The sequence shown here is derived from an EMBL/GenBank/DDBJ whole genome shotgun (WGS) entry which is preliminary data.</text>
</comment>
<sequence>MAGSTITGLGSGLDISSLVTSLVDAEKAPKQSQIERLAATTNTTLSAVGTLKSALETFQASVTSLTSVSSSFAALSGSSSKSEVATVTVGSGAVAGSYELQVEQLAKGSKVASQVMEDGASTTFSSGSLTISLGSASYTVSVAEGASLSDIRSSINSQLSNSAGISANIVTDSSGSRLVLSSETMGEGTDLSVSGSNDSLARLDVDGTVQQAGTGAGYITKAQDAKFTLDGLSMTSATNTVSSAISGLSFKLLSEDDASTTITVGSNSDKLQSSIQTFVTAYNTLLTMTNALTKVSTQDGAVTDAGALVGDASVRTLLNSVRNALSQPSSAGSTLSQFGVLTQTDGTLAIDDTRLEAAASSDPEVIRSFFTGSDGLLERMGSLVEGYTKRGGILEARESNLNSTLRDLDNQQTDLNRRMEALETTLYSRYNKMDALLGELENTRNSLTSIFDAMAAQKDN</sequence>
<evidence type="ECO:0000256" key="3">
    <source>
        <dbReference type="ARBA" id="ARBA00023054"/>
    </source>
</evidence>
<evidence type="ECO:0000256" key="5">
    <source>
        <dbReference type="RuleBase" id="RU362066"/>
    </source>
</evidence>
<feature type="domain" description="Flagellar hook-associated protein 2 N-terminal" evidence="6">
    <location>
        <begin position="11"/>
        <end position="108"/>
    </location>
</feature>
<dbReference type="PANTHER" id="PTHR30288:SF0">
    <property type="entry name" value="FLAGELLAR HOOK-ASSOCIATED PROTEIN 2"/>
    <property type="match status" value="1"/>
</dbReference>
<dbReference type="AlphaFoldDB" id="A0A2T5PIV1"/>
<dbReference type="Pfam" id="PF02465">
    <property type="entry name" value="FliD_N"/>
    <property type="match status" value="1"/>
</dbReference>
<dbReference type="GO" id="GO:0009424">
    <property type="term" value="C:bacterial-type flagellum hook"/>
    <property type="evidence" value="ECO:0007669"/>
    <property type="project" value="UniProtKB-UniRule"/>
</dbReference>
<accession>A0A2T5PIV1</accession>
<comment type="function">
    <text evidence="5">Required for morphogenesis and for the elongation of the flagellar filament by facilitating polymerization of the flagellin monomers at the tip of growing filament. Forms a capping structure, which prevents flagellin subunits (transported through the central channel of the flagellum) from leaking out without polymerization at the distal end.</text>
</comment>
<dbReference type="EMBL" id="QASO01000112">
    <property type="protein sequence ID" value="PTU77647.1"/>
    <property type="molecule type" value="Genomic_DNA"/>
</dbReference>
<evidence type="ECO:0000259" key="7">
    <source>
        <dbReference type="Pfam" id="PF07195"/>
    </source>
</evidence>
<keyword evidence="5" id="KW-0964">Secreted</keyword>
<keyword evidence="8" id="KW-0966">Cell projection</keyword>
<evidence type="ECO:0000259" key="6">
    <source>
        <dbReference type="Pfam" id="PF02465"/>
    </source>
</evidence>
<dbReference type="GO" id="GO:0005576">
    <property type="term" value="C:extracellular region"/>
    <property type="evidence" value="ECO:0007669"/>
    <property type="project" value="UniProtKB-SubCell"/>
</dbReference>
<dbReference type="InterPro" id="IPR010810">
    <property type="entry name" value="Flagellin_hook_IN_motif"/>
</dbReference>
<keyword evidence="8" id="KW-0282">Flagellum</keyword>
<dbReference type="Proteomes" id="UP000244052">
    <property type="component" value="Unassembled WGS sequence"/>
</dbReference>